<feature type="compositionally biased region" description="Low complexity" evidence="1">
    <location>
        <begin position="221"/>
        <end position="240"/>
    </location>
</feature>
<feature type="compositionally biased region" description="Low complexity" evidence="1">
    <location>
        <begin position="1172"/>
        <end position="1198"/>
    </location>
</feature>
<feature type="compositionally biased region" description="Low complexity" evidence="1">
    <location>
        <begin position="907"/>
        <end position="922"/>
    </location>
</feature>
<feature type="compositionally biased region" description="Low complexity" evidence="1">
    <location>
        <begin position="488"/>
        <end position="499"/>
    </location>
</feature>
<protein>
    <submittedName>
        <fullName evidence="2">Uncharacterized protein</fullName>
    </submittedName>
</protein>
<reference evidence="2 3" key="1">
    <citation type="journal article" date="2018" name="Mol. Biol. Evol.">
        <title>Broad Genomic Sampling Reveals a Smut Pathogenic Ancestry of the Fungal Clade Ustilaginomycotina.</title>
        <authorList>
            <person name="Kijpornyongpan T."/>
            <person name="Mondo S.J."/>
            <person name="Barry K."/>
            <person name="Sandor L."/>
            <person name="Lee J."/>
            <person name="Lipzen A."/>
            <person name="Pangilinan J."/>
            <person name="LaButti K."/>
            <person name="Hainaut M."/>
            <person name="Henrissat B."/>
            <person name="Grigoriev I.V."/>
            <person name="Spatafora J.W."/>
            <person name="Aime M.C."/>
        </authorList>
    </citation>
    <scope>NUCLEOTIDE SEQUENCE [LARGE SCALE GENOMIC DNA]</scope>
    <source>
        <strain evidence="2 3">MCA 3882</strain>
    </source>
</reference>
<feature type="region of interest" description="Disordered" evidence="1">
    <location>
        <begin position="465"/>
        <end position="499"/>
    </location>
</feature>
<feature type="compositionally biased region" description="Low complexity" evidence="1">
    <location>
        <begin position="1232"/>
        <end position="1247"/>
    </location>
</feature>
<feature type="compositionally biased region" description="Polar residues" evidence="1">
    <location>
        <begin position="202"/>
        <end position="220"/>
    </location>
</feature>
<feature type="region of interest" description="Disordered" evidence="1">
    <location>
        <begin position="1"/>
        <end position="109"/>
    </location>
</feature>
<feature type="compositionally biased region" description="Polar residues" evidence="1">
    <location>
        <begin position="1374"/>
        <end position="1397"/>
    </location>
</feature>
<dbReference type="OrthoDB" id="3367079at2759"/>
<dbReference type="RefSeq" id="XP_025356980.1">
    <property type="nucleotide sequence ID" value="XM_025498052.1"/>
</dbReference>
<feature type="compositionally biased region" description="Polar residues" evidence="1">
    <location>
        <begin position="61"/>
        <end position="101"/>
    </location>
</feature>
<feature type="compositionally biased region" description="Polar residues" evidence="1">
    <location>
        <begin position="1004"/>
        <end position="1014"/>
    </location>
</feature>
<feature type="compositionally biased region" description="Low complexity" evidence="1">
    <location>
        <begin position="784"/>
        <end position="798"/>
    </location>
</feature>
<feature type="compositionally biased region" description="Low complexity" evidence="1">
    <location>
        <begin position="754"/>
        <end position="768"/>
    </location>
</feature>
<feature type="compositionally biased region" description="Low complexity" evidence="1">
    <location>
        <begin position="279"/>
        <end position="290"/>
    </location>
</feature>
<keyword evidence="3" id="KW-1185">Reference proteome</keyword>
<dbReference type="GeneID" id="37019833"/>
<feature type="region of interest" description="Disordered" evidence="1">
    <location>
        <begin position="347"/>
        <end position="376"/>
    </location>
</feature>
<feature type="compositionally biased region" description="Low complexity" evidence="1">
    <location>
        <begin position="1450"/>
        <end position="1462"/>
    </location>
</feature>
<feature type="compositionally biased region" description="Acidic residues" evidence="1">
    <location>
        <begin position="633"/>
        <end position="660"/>
    </location>
</feature>
<feature type="compositionally biased region" description="Polar residues" evidence="1">
    <location>
        <begin position="250"/>
        <end position="265"/>
    </location>
</feature>
<feature type="compositionally biased region" description="Polar residues" evidence="1">
    <location>
        <begin position="1210"/>
        <end position="1225"/>
    </location>
</feature>
<feature type="compositionally biased region" description="Low complexity" evidence="1">
    <location>
        <begin position="847"/>
        <end position="863"/>
    </location>
</feature>
<feature type="compositionally biased region" description="Polar residues" evidence="1">
    <location>
        <begin position="153"/>
        <end position="176"/>
    </location>
</feature>
<feature type="region of interest" description="Disordered" evidence="1">
    <location>
        <begin position="552"/>
        <end position="1512"/>
    </location>
</feature>
<feature type="compositionally biased region" description="Low complexity" evidence="1">
    <location>
        <begin position="1111"/>
        <end position="1141"/>
    </location>
</feature>
<name>A0A316VI08_9BASI</name>
<feature type="region of interest" description="Disordered" evidence="1">
    <location>
        <begin position="394"/>
        <end position="420"/>
    </location>
</feature>
<dbReference type="Proteomes" id="UP000245771">
    <property type="component" value="Unassembled WGS sequence"/>
</dbReference>
<evidence type="ECO:0000313" key="3">
    <source>
        <dbReference type="Proteomes" id="UP000245771"/>
    </source>
</evidence>
<sequence length="1512" mass="154576">MTSRLTSSFVSQDAQDPELGTPSRSLTGPSRRKSESRAQRLSLGKPYARSSLGPSGKQGFDSPSSAHTVTPNRQTSKRFGNATSPSTTIRTPQQNANTPSSKKGGLLSGLRQAIFSRPLSWLQSGAAQSDSLPTSRSSNSIGTEAEKGVAAQRNAQSLSRSNTFATHEFGTTSSRPSAFVAPPPSTPSRSPYLGNTVGLPSRSGQLGLSGNGSAIQDTPKSANAHRSPSPARSSASAIIRSHGRQRLSVEPSNASRYGVASSASLLGTPGYRRSGSQRGDGSVASGGSASQAHSSASFAYGFGSERRLGGLTTSASLYGGAGSASHSPLASTSYNRLPSRSPFAIQQRRSLGGSAAASEMGSLHGRASPGVRQSGQGLITTPVRPVSMFGGDFHGSRAGSVANSRASSRGTTPKRREWSSLKLAPPSVRRSEGEELMQEYLAMRDAATNNDMRSIVHPALNDTRMAEDDPNAMSRATTQNGSLKRGASMSIDGDSMMSDANPRKRQMVWDSELGFISRQEQIAARPPKPTANNEAERLLNALEGMRTPLGDARRDSAARSSHQPINIPLAVPSSDSSRRSGAGDYVKAVSPYARAMRKQKMQHTDQPASVGLRSRLRKEIAKANSDAMSVGSEDQEVENSDEEESEASEDEEEEEEEEIEEPPRRRQAGKSAPQKPQTTQKRTEAPVQMEDEPRTLRSGKVISTQVSPPKRASQVSPQQEKVAPMSRARFSVSNSSAANKQRAERQNPFSSPNAAKTSAATADAAKAAVPSRDKFSIKMDDAGSSTDSSENRRSSSLRQGAEKTSRSHTRSGRVGIDDDDDDAMEDSPSAEELSKIKLPTNLFPQGFSFSSAPSTASSTASSPQVKPLTEQPASNSTEDASKAEGSSLLSRMGGFAAPEATQAAPGFSLSSPSPPTFSLSSPKGGIQTSAAPLNKPAFSFQPAISSPLAGGSGASSPQPTSSSASPAPSSNFFTAPSAEEKKKQEQSATPPAAAEGQKPIPNFFASSLAKSSTPAPEAPKTPAFSFGTPASTADTTSDTSKPAFSFGKPAESTPAPSTTSFSFGNNASQASPAPTPSSTSTAPAFSFGAPAASKPAETSKPAFSGFEAPKASAPSGSFSGFGTPSSAPAPSTAPTPSFSFGAPSATSSEDGKKKRGQDDEKEAEEPQAKRSFTGFGAPAASPAPAASTSSPGTFTFGAPASGSNEEKKSTAFSFGASSQPSNNETKPAMSFGAPSQASSTPSTTNSTGGFGGFGSAASSASQAAKPAFSFGAPSSNNNAPSTSAGSSPFTFGAKTDTNASQPTNNAAAGGTFAFGQAGNTGSTSFGQQSSTPFGSQNNSRQQSPAPTPFTFGAPAAQQNGTSNTGFGGFGQQTAPSSGATPSFNFGAGAQSNPTQPQSSAGGSNGMSFSFSMPMSNATSNAPSFGGGSQMNGATGTPGTPPAFVFGAPSTGNQNGPATPTTPGGAGGFNFGAANPAPSGMGGGGSLFNIGAPSSNAPAGNRPVRGMPSRRKK</sequence>
<accession>A0A316VI08</accession>
<feature type="compositionally biased region" description="Basic and acidic residues" evidence="1">
    <location>
        <begin position="771"/>
        <end position="781"/>
    </location>
</feature>
<feature type="compositionally biased region" description="Basic and acidic residues" evidence="1">
    <location>
        <begin position="1149"/>
        <end position="1168"/>
    </location>
</feature>
<organism evidence="2 3">
    <name type="scientific">Meira miltonrushii</name>
    <dbReference type="NCBI Taxonomy" id="1280837"/>
    <lineage>
        <taxon>Eukaryota</taxon>
        <taxon>Fungi</taxon>
        <taxon>Dikarya</taxon>
        <taxon>Basidiomycota</taxon>
        <taxon>Ustilaginomycotina</taxon>
        <taxon>Exobasidiomycetes</taxon>
        <taxon>Exobasidiales</taxon>
        <taxon>Brachybasidiaceae</taxon>
        <taxon>Meira</taxon>
    </lineage>
</organism>
<evidence type="ECO:0000313" key="2">
    <source>
        <dbReference type="EMBL" id="PWN36678.1"/>
    </source>
</evidence>
<feature type="compositionally biased region" description="Polar residues" evidence="1">
    <location>
        <begin position="701"/>
        <end position="719"/>
    </location>
</feature>
<feature type="compositionally biased region" description="Polar residues" evidence="1">
    <location>
        <begin position="401"/>
        <end position="411"/>
    </location>
</feature>
<evidence type="ECO:0000256" key="1">
    <source>
        <dbReference type="SAM" id="MobiDB-lite"/>
    </source>
</evidence>
<feature type="compositionally biased region" description="Low complexity" evidence="1">
    <location>
        <begin position="1028"/>
        <end position="1063"/>
    </location>
</feature>
<feature type="compositionally biased region" description="Low complexity" evidence="1">
    <location>
        <begin position="1398"/>
        <end position="1417"/>
    </location>
</feature>
<feature type="compositionally biased region" description="Polar residues" evidence="1">
    <location>
        <begin position="1332"/>
        <end position="1343"/>
    </location>
</feature>
<dbReference type="EMBL" id="KZ819602">
    <property type="protein sequence ID" value="PWN36678.1"/>
    <property type="molecule type" value="Genomic_DNA"/>
</dbReference>
<feature type="compositionally biased region" description="Low complexity" evidence="1">
    <location>
        <begin position="942"/>
        <end position="977"/>
    </location>
</feature>
<proteinExistence type="predicted"/>
<feature type="region of interest" description="Disordered" evidence="1">
    <location>
        <begin position="123"/>
        <end position="290"/>
    </location>
</feature>
<feature type="compositionally biased region" description="Low complexity" evidence="1">
    <location>
        <begin position="1070"/>
        <end position="1096"/>
    </location>
</feature>
<feature type="compositionally biased region" description="Polar residues" evidence="1">
    <location>
        <begin position="123"/>
        <end position="142"/>
    </location>
</feature>
<feature type="compositionally biased region" description="Polar residues" evidence="1">
    <location>
        <begin position="1"/>
        <end position="14"/>
    </location>
</feature>
<dbReference type="STRING" id="1280837.A0A316VI08"/>
<feature type="compositionally biased region" description="Acidic residues" evidence="1">
    <location>
        <begin position="817"/>
        <end position="829"/>
    </location>
</feature>
<feature type="compositionally biased region" description="Low complexity" evidence="1">
    <location>
        <begin position="1255"/>
        <end position="1288"/>
    </location>
</feature>
<feature type="compositionally biased region" description="Low complexity" evidence="1">
    <location>
        <begin position="573"/>
        <end position="584"/>
    </location>
</feature>
<feature type="compositionally biased region" description="Low complexity" evidence="1">
    <location>
        <begin position="1303"/>
        <end position="1331"/>
    </location>
</feature>
<dbReference type="InParanoid" id="A0A316VI08"/>
<gene>
    <name evidence="2" type="ORF">FA14DRAFT_159099</name>
</gene>
<feature type="compositionally biased region" description="Low complexity" evidence="1">
    <location>
        <begin position="1348"/>
        <end position="1364"/>
    </location>
</feature>